<dbReference type="InParanoid" id="A0A3N4KFL1"/>
<organism evidence="4 5">
    <name type="scientific">Morchella conica CCBAS932</name>
    <dbReference type="NCBI Taxonomy" id="1392247"/>
    <lineage>
        <taxon>Eukaryota</taxon>
        <taxon>Fungi</taxon>
        <taxon>Dikarya</taxon>
        <taxon>Ascomycota</taxon>
        <taxon>Pezizomycotina</taxon>
        <taxon>Pezizomycetes</taxon>
        <taxon>Pezizales</taxon>
        <taxon>Morchellaceae</taxon>
        <taxon>Morchella</taxon>
    </lineage>
</organism>
<keyword evidence="5" id="KW-1185">Reference proteome</keyword>
<keyword evidence="3" id="KW-0812">Transmembrane</keyword>
<protein>
    <recommendedName>
        <fullName evidence="2">Altered inheritance of mitochondria protein 6</fullName>
    </recommendedName>
</protein>
<evidence type="ECO:0000256" key="1">
    <source>
        <dbReference type="ARBA" id="ARBA00008858"/>
    </source>
</evidence>
<name>A0A3N4KFL1_9PEZI</name>
<dbReference type="SUPFAM" id="SSF51695">
    <property type="entry name" value="PLC-like phosphodiesterases"/>
    <property type="match status" value="1"/>
</dbReference>
<dbReference type="STRING" id="1392247.A0A3N4KFL1"/>
<sequence>MLSGTSHLPRPGRPRSTTRFTRFTGLASGVIFFFLFVITFSQIISILLSFSRASWKSDIQTLLITWPRTHGSYPTSFTRDVLPRPIHSHNDYWRQVPLFSAIASGCISVEADVWEFSGNELFVGHDSSSLTRNRTFKSLYVEPLVKILKGQNPETEFTKEMPEGRINGVYDVDPGQTLHLFVDFKTPGLSTLPVVLSHLEPLRSPVNYLTHYNGSDIVTGPVTVHFTGDAPFHEMVTRNATYRDYFYDAPLGKLADSDMYNWTNSLIASAPFGREVGMVLWGRGISDSQKGKVREQVGAAHERGIMARYWDTPGWPVSVRDAVWGVLMGEGVDLLNADDLKAAATLNW</sequence>
<dbReference type="GO" id="GO:0006629">
    <property type="term" value="P:lipid metabolic process"/>
    <property type="evidence" value="ECO:0007669"/>
    <property type="project" value="InterPro"/>
</dbReference>
<dbReference type="PANTHER" id="PTHR31571">
    <property type="entry name" value="ALTERED INHERITANCE OF MITOCHONDRIA PROTEIN 6"/>
    <property type="match status" value="1"/>
</dbReference>
<evidence type="ECO:0000256" key="3">
    <source>
        <dbReference type="SAM" id="Phobius"/>
    </source>
</evidence>
<evidence type="ECO:0000313" key="4">
    <source>
        <dbReference type="EMBL" id="RPB09324.1"/>
    </source>
</evidence>
<dbReference type="OrthoDB" id="4153866at2759"/>
<proteinExistence type="inferred from homology"/>
<dbReference type="GO" id="GO:0008081">
    <property type="term" value="F:phosphoric diester hydrolase activity"/>
    <property type="evidence" value="ECO:0007669"/>
    <property type="project" value="InterPro"/>
</dbReference>
<keyword evidence="3" id="KW-0472">Membrane</keyword>
<dbReference type="AlphaFoldDB" id="A0A3N4KFL1"/>
<dbReference type="EMBL" id="ML119153">
    <property type="protein sequence ID" value="RPB09324.1"/>
    <property type="molecule type" value="Genomic_DNA"/>
</dbReference>
<gene>
    <name evidence="4" type="ORF">P167DRAFT_608116</name>
</gene>
<dbReference type="InterPro" id="IPR017946">
    <property type="entry name" value="PLC-like_Pdiesterase_TIM-brl"/>
</dbReference>
<evidence type="ECO:0000256" key="2">
    <source>
        <dbReference type="ARBA" id="ARBA00014286"/>
    </source>
</evidence>
<accession>A0A3N4KFL1</accession>
<comment type="similarity">
    <text evidence="1">Belongs to the AIM6 family.</text>
</comment>
<keyword evidence="3" id="KW-1133">Transmembrane helix</keyword>
<dbReference type="Proteomes" id="UP000277580">
    <property type="component" value="Unassembled WGS sequence"/>
</dbReference>
<dbReference type="FunCoup" id="A0A3N4KFL1">
    <property type="interactions" value="6"/>
</dbReference>
<evidence type="ECO:0000313" key="5">
    <source>
        <dbReference type="Proteomes" id="UP000277580"/>
    </source>
</evidence>
<dbReference type="InterPro" id="IPR051236">
    <property type="entry name" value="HAT_RTT109-like"/>
</dbReference>
<feature type="transmembrane region" description="Helical" evidence="3">
    <location>
        <begin position="20"/>
        <end position="48"/>
    </location>
</feature>
<reference evidence="4 5" key="1">
    <citation type="journal article" date="2018" name="Nat. Ecol. Evol.">
        <title>Pezizomycetes genomes reveal the molecular basis of ectomycorrhizal truffle lifestyle.</title>
        <authorList>
            <person name="Murat C."/>
            <person name="Payen T."/>
            <person name="Noel B."/>
            <person name="Kuo A."/>
            <person name="Morin E."/>
            <person name="Chen J."/>
            <person name="Kohler A."/>
            <person name="Krizsan K."/>
            <person name="Balestrini R."/>
            <person name="Da Silva C."/>
            <person name="Montanini B."/>
            <person name="Hainaut M."/>
            <person name="Levati E."/>
            <person name="Barry K.W."/>
            <person name="Belfiori B."/>
            <person name="Cichocki N."/>
            <person name="Clum A."/>
            <person name="Dockter R.B."/>
            <person name="Fauchery L."/>
            <person name="Guy J."/>
            <person name="Iotti M."/>
            <person name="Le Tacon F."/>
            <person name="Lindquist E.A."/>
            <person name="Lipzen A."/>
            <person name="Malagnac F."/>
            <person name="Mello A."/>
            <person name="Molinier V."/>
            <person name="Miyauchi S."/>
            <person name="Poulain J."/>
            <person name="Riccioni C."/>
            <person name="Rubini A."/>
            <person name="Sitrit Y."/>
            <person name="Splivallo R."/>
            <person name="Traeger S."/>
            <person name="Wang M."/>
            <person name="Zifcakova L."/>
            <person name="Wipf D."/>
            <person name="Zambonelli A."/>
            <person name="Paolocci F."/>
            <person name="Nowrousian M."/>
            <person name="Ottonello S."/>
            <person name="Baldrian P."/>
            <person name="Spatafora J.W."/>
            <person name="Henrissat B."/>
            <person name="Nagy L.G."/>
            <person name="Aury J.M."/>
            <person name="Wincker P."/>
            <person name="Grigoriev I.V."/>
            <person name="Bonfante P."/>
            <person name="Martin F.M."/>
        </authorList>
    </citation>
    <scope>NUCLEOTIDE SEQUENCE [LARGE SCALE GENOMIC DNA]</scope>
    <source>
        <strain evidence="4 5">CCBAS932</strain>
    </source>
</reference>
<dbReference type="PANTHER" id="PTHR31571:SF1">
    <property type="entry name" value="ALTERED INHERITANCE OF MITOCHONDRIA PROTEIN 6"/>
    <property type="match status" value="1"/>
</dbReference>